<reference evidence="5" key="1">
    <citation type="submission" date="2022-12" db="EMBL/GenBank/DDBJ databases">
        <authorList>
            <person name="Petersen C."/>
        </authorList>
    </citation>
    <scope>NUCLEOTIDE SEQUENCE</scope>
    <source>
        <strain evidence="5">IBT 15544</strain>
    </source>
</reference>
<evidence type="ECO:0000259" key="4">
    <source>
        <dbReference type="PROSITE" id="PS50075"/>
    </source>
</evidence>
<dbReference type="InterPro" id="IPR023213">
    <property type="entry name" value="CAT-like_dom_sf"/>
</dbReference>
<dbReference type="GO" id="GO:0016874">
    <property type="term" value="F:ligase activity"/>
    <property type="evidence" value="ECO:0007669"/>
    <property type="project" value="UniProtKB-KW"/>
</dbReference>
<dbReference type="SMART" id="SM01294">
    <property type="entry name" value="PKS_PP_betabranch"/>
    <property type="match status" value="1"/>
</dbReference>
<dbReference type="SUPFAM" id="SSF56801">
    <property type="entry name" value="Acetyl-CoA synthetase-like"/>
    <property type="match status" value="1"/>
</dbReference>
<evidence type="ECO:0000313" key="5">
    <source>
        <dbReference type="EMBL" id="KAJ5204209.1"/>
    </source>
</evidence>
<dbReference type="SUPFAM" id="SSF51735">
    <property type="entry name" value="NAD(P)-binding Rossmann-fold domains"/>
    <property type="match status" value="1"/>
</dbReference>
<dbReference type="PROSITE" id="PS00012">
    <property type="entry name" value="PHOSPHOPANTETHEINE"/>
    <property type="match status" value="1"/>
</dbReference>
<dbReference type="GO" id="GO:0043041">
    <property type="term" value="P:amino acid activation for nonribosomal peptide biosynthetic process"/>
    <property type="evidence" value="ECO:0007669"/>
    <property type="project" value="TreeGrafter"/>
</dbReference>
<dbReference type="InterPro" id="IPR042099">
    <property type="entry name" value="ANL_N_sf"/>
</dbReference>
<dbReference type="EMBL" id="JAPQKR010000012">
    <property type="protein sequence ID" value="KAJ5204209.1"/>
    <property type="molecule type" value="Genomic_DNA"/>
</dbReference>
<sequence>MISPVSPPLGTTQYPHTDLKKWKHMLQDEIAQNGVDNNDICDICPCTGAQEALVALSVANPRTYVARYVYSLTPNTDVTRFHRAIETVVLAHTILRTRVIQTSRLGSVQIITRKVIPITKANSLKQYLEEDLERGMSPGSPYLRLALINPPAGSNTYFVVTLHHALYDDWSLNQVLHEIECAYRGDTIPPRCFSDFTVYALEASQSEGTLAYWSSVLTGAQQCAFPPLPSGSYKPVAKGFMAQTAELDWMVQLPESMQTAMVELAWAILLARYTDSTDTTFGVTFTGRRALFPGVDHMSGPTIATVPRRVQMGPNEEIHRILSRMEAEEVKMTPFEQCGLHNIRQLGGDAAAACQFQNLLVIQAPAQHEYERITDISSEQRILANHATFGTYALTWVCDLLRTGVRIQAVFDEDVLSRPQMRRLQRQFVSVISSFGKNIDRGWLDAASVCPEDMSELREWNRIPVAKATVCVHDLIRERCLAQPNALAVSAWDGDFQYRELDDLSTRLAIKLRLLGVVPGDFVPLYFWKSRWTTVAVLAVMKAGAAFVLLDPSLPVDRTKEIVRQIEAFSVLTSPELAPAAASFASVAVIVGNNCAAIDAPAKHPPAFLGVSSVTPCDPVYAVFTSGSTGTPKGVVIEHGSFATSTLAYIRAAGMDQTTRALQFASYAFDVSISDTLVALVAGATLCVPSEEERKGDLVQTISKYQITWADFTPSLMRQFRPAQMPTLRTLVLGGEPMSPSDVSTWSPYVHLINTYGPAECCVLATIQPNVTVRTGPRDIGTGNAAICWVVDPHDHRLLAPVGAIGELVLEGPIVGRGYLNGTVQTAQVFVEPPAWLRTFRQDLGQPIPAHLYKTGDLVQYTTQGSLQYVGRKDLQVKLRGQRIELGEVEHHVRNTFPDAADAVVDMVSLVDGQMEPQLVTWIKLEGDVDTSGPPLLRPRPSWTNAIRTARDRLRQIVPNFMIPYVFFPVHSFPRTMSDKIDRRRLKTIASTLTREEVSSYQTTSRAKKPVTSVDELRLQELWARILRIKPLEIGAEDGFVDLGGDSITAMTTVTAAKAEGISIRASNLLQNCSLEEIAQELQGSSVTSKVSWGAEAALAPDLFGLEKICPRDTNGMKRTATPMTVILTGATGFLGNEILRCLIANTDIQTIHCVAVRDPSSSQLPTSNDKVFVHPGDLTKPGLGLNFTSIPDWVSTCTTIIHCGADVSYAKDYAVLRSTNVYSTRQLAYLAITQGIPIHYISTVALAHFPGLNDLPEASIRTHTPEACGSGYLASKWVSEVLLEAVNATYNIPVTIYRASSIVGSGAPSTDLTNAVLRCSRAMKCVPDLESQGGFVDMIRVETIARDIVDTVLSSRSRNAATHRKETPVTYIHESGEIHFPIQQLREYLEQEEGTPIREQELSSWLRQAPQYGMSASLSRFLDTVGPSGFDISLPFVESQWTRLRQDKQAGEHHAHM</sequence>
<keyword evidence="3" id="KW-0436">Ligase</keyword>
<dbReference type="Gene3D" id="3.30.559.30">
    <property type="entry name" value="Nonribosomal peptide synthetase, condensation domain"/>
    <property type="match status" value="1"/>
</dbReference>
<dbReference type="NCBIfam" id="TIGR01733">
    <property type="entry name" value="AA-adenyl-dom"/>
    <property type="match status" value="1"/>
</dbReference>
<dbReference type="PANTHER" id="PTHR45527">
    <property type="entry name" value="NONRIBOSOMAL PEPTIDE SYNTHETASE"/>
    <property type="match status" value="1"/>
</dbReference>
<name>A0A9W9MMS9_9EURO</name>
<dbReference type="Gene3D" id="1.10.1200.10">
    <property type="entry name" value="ACP-like"/>
    <property type="match status" value="1"/>
</dbReference>
<dbReference type="Gene3D" id="3.30.300.30">
    <property type="match status" value="1"/>
</dbReference>
<dbReference type="Pfam" id="PF00501">
    <property type="entry name" value="AMP-binding"/>
    <property type="match status" value="1"/>
</dbReference>
<proteinExistence type="predicted"/>
<dbReference type="PANTHER" id="PTHR45527:SF12">
    <property type="entry name" value="NONRIBOSOMAL PEPTIDE SYNTHETASE IVOA"/>
    <property type="match status" value="1"/>
</dbReference>
<dbReference type="CDD" id="cd19545">
    <property type="entry name" value="FUM14_C_NRPS-like"/>
    <property type="match status" value="1"/>
</dbReference>
<dbReference type="GeneID" id="83179451"/>
<dbReference type="Gene3D" id="3.40.50.12780">
    <property type="entry name" value="N-terminal domain of ligase-like"/>
    <property type="match status" value="1"/>
</dbReference>
<dbReference type="RefSeq" id="XP_058308688.1">
    <property type="nucleotide sequence ID" value="XM_058452150.1"/>
</dbReference>
<dbReference type="InterPro" id="IPR013120">
    <property type="entry name" value="FAR_NAD-bd"/>
</dbReference>
<dbReference type="Proteomes" id="UP001150904">
    <property type="component" value="Unassembled WGS sequence"/>
</dbReference>
<dbReference type="GO" id="GO:0044550">
    <property type="term" value="P:secondary metabolite biosynthetic process"/>
    <property type="evidence" value="ECO:0007669"/>
    <property type="project" value="TreeGrafter"/>
</dbReference>
<comment type="caution">
    <text evidence="5">The sequence shown here is derived from an EMBL/GenBank/DDBJ whole genome shotgun (WGS) entry which is preliminary data.</text>
</comment>
<dbReference type="FunFam" id="3.40.50.12780:FF:000014">
    <property type="entry name" value="Nonribosomal peptide synthetase 1"/>
    <property type="match status" value="1"/>
</dbReference>
<dbReference type="Gene3D" id="3.40.50.720">
    <property type="entry name" value="NAD(P)-binding Rossmann-like Domain"/>
    <property type="match status" value="1"/>
</dbReference>
<dbReference type="FunFam" id="3.30.300.30:FF:000015">
    <property type="entry name" value="Nonribosomal peptide synthase SidD"/>
    <property type="match status" value="1"/>
</dbReference>
<dbReference type="InterPro" id="IPR045851">
    <property type="entry name" value="AMP-bd_C_sf"/>
</dbReference>
<evidence type="ECO:0000313" key="6">
    <source>
        <dbReference type="Proteomes" id="UP001150904"/>
    </source>
</evidence>
<keyword evidence="2" id="KW-0597">Phosphoprotein</keyword>
<feature type="domain" description="Carrier" evidence="4">
    <location>
        <begin position="1010"/>
        <end position="1086"/>
    </location>
</feature>
<dbReference type="SMART" id="SM00823">
    <property type="entry name" value="PKS_PP"/>
    <property type="match status" value="1"/>
</dbReference>
<dbReference type="OrthoDB" id="416786at2759"/>
<keyword evidence="6" id="KW-1185">Reference proteome</keyword>
<dbReference type="InterPro" id="IPR020806">
    <property type="entry name" value="PKS_PP-bd"/>
</dbReference>
<dbReference type="GO" id="GO:0031177">
    <property type="term" value="F:phosphopantetheine binding"/>
    <property type="evidence" value="ECO:0007669"/>
    <property type="project" value="InterPro"/>
</dbReference>
<dbReference type="Pfam" id="PF07993">
    <property type="entry name" value="NAD_binding_4"/>
    <property type="match status" value="1"/>
</dbReference>
<dbReference type="SUPFAM" id="SSF52777">
    <property type="entry name" value="CoA-dependent acyltransferases"/>
    <property type="match status" value="2"/>
</dbReference>
<keyword evidence="1" id="KW-0596">Phosphopantetheine</keyword>
<evidence type="ECO:0000256" key="1">
    <source>
        <dbReference type="ARBA" id="ARBA00022450"/>
    </source>
</evidence>
<dbReference type="InterPro" id="IPR000873">
    <property type="entry name" value="AMP-dep_synth/lig_dom"/>
</dbReference>
<dbReference type="SUPFAM" id="SSF47336">
    <property type="entry name" value="ACP-like"/>
    <property type="match status" value="1"/>
</dbReference>
<dbReference type="CDD" id="cd05918">
    <property type="entry name" value="A_NRPS_SidN3_like"/>
    <property type="match status" value="1"/>
</dbReference>
<dbReference type="InterPro" id="IPR010071">
    <property type="entry name" value="AA_adenyl_dom"/>
</dbReference>
<evidence type="ECO:0000256" key="3">
    <source>
        <dbReference type="ARBA" id="ARBA00022598"/>
    </source>
</evidence>
<dbReference type="InterPro" id="IPR009081">
    <property type="entry name" value="PP-bd_ACP"/>
</dbReference>
<dbReference type="InterPro" id="IPR001242">
    <property type="entry name" value="Condensation_dom"/>
</dbReference>
<dbReference type="Pfam" id="PF00668">
    <property type="entry name" value="Condensation"/>
    <property type="match status" value="1"/>
</dbReference>
<dbReference type="InterPro" id="IPR036291">
    <property type="entry name" value="NAD(P)-bd_dom_sf"/>
</dbReference>
<reference evidence="5" key="2">
    <citation type="journal article" date="2023" name="IMA Fungus">
        <title>Comparative genomic study of the Penicillium genus elucidates a diverse pangenome and 15 lateral gene transfer events.</title>
        <authorList>
            <person name="Petersen C."/>
            <person name="Sorensen T."/>
            <person name="Nielsen M.R."/>
            <person name="Sondergaard T.E."/>
            <person name="Sorensen J.L."/>
            <person name="Fitzpatrick D.A."/>
            <person name="Frisvad J.C."/>
            <person name="Nielsen K.L."/>
        </authorList>
    </citation>
    <scope>NUCLEOTIDE SEQUENCE</scope>
    <source>
        <strain evidence="5">IBT 15544</strain>
    </source>
</reference>
<dbReference type="InterPro" id="IPR006162">
    <property type="entry name" value="Ppantetheine_attach_site"/>
</dbReference>
<gene>
    <name evidence="5" type="ORF">N7498_005088</name>
</gene>
<protein>
    <recommendedName>
        <fullName evidence="4">Carrier domain-containing protein</fullName>
    </recommendedName>
</protein>
<organism evidence="5 6">
    <name type="scientific">Penicillium cinerascens</name>
    <dbReference type="NCBI Taxonomy" id="70096"/>
    <lineage>
        <taxon>Eukaryota</taxon>
        <taxon>Fungi</taxon>
        <taxon>Dikarya</taxon>
        <taxon>Ascomycota</taxon>
        <taxon>Pezizomycotina</taxon>
        <taxon>Eurotiomycetes</taxon>
        <taxon>Eurotiomycetidae</taxon>
        <taxon>Eurotiales</taxon>
        <taxon>Aspergillaceae</taxon>
        <taxon>Penicillium</taxon>
    </lineage>
</organism>
<dbReference type="InterPro" id="IPR036736">
    <property type="entry name" value="ACP-like_sf"/>
</dbReference>
<dbReference type="GO" id="GO:0005737">
    <property type="term" value="C:cytoplasm"/>
    <property type="evidence" value="ECO:0007669"/>
    <property type="project" value="TreeGrafter"/>
</dbReference>
<evidence type="ECO:0000256" key="2">
    <source>
        <dbReference type="ARBA" id="ARBA00022553"/>
    </source>
</evidence>
<accession>A0A9W9MMS9</accession>
<dbReference type="PROSITE" id="PS50075">
    <property type="entry name" value="CARRIER"/>
    <property type="match status" value="1"/>
</dbReference>
<dbReference type="Pfam" id="PF00550">
    <property type="entry name" value="PP-binding"/>
    <property type="match status" value="1"/>
</dbReference>
<dbReference type="Gene3D" id="3.30.559.10">
    <property type="entry name" value="Chloramphenicol acetyltransferase-like domain"/>
    <property type="match status" value="1"/>
</dbReference>